<organism evidence="4 5">
    <name type="scientific">Allobacillus saliphilus</name>
    <dbReference type="NCBI Taxonomy" id="2912308"/>
    <lineage>
        <taxon>Bacteria</taxon>
        <taxon>Bacillati</taxon>
        <taxon>Bacillota</taxon>
        <taxon>Bacilli</taxon>
        <taxon>Bacillales</taxon>
        <taxon>Bacillaceae</taxon>
        <taxon>Allobacillus</taxon>
    </lineage>
</organism>
<feature type="compositionally biased region" description="Basic and acidic residues" evidence="1">
    <location>
        <begin position="443"/>
        <end position="457"/>
    </location>
</feature>
<name>A0A941CRT3_9BACI</name>
<keyword evidence="2" id="KW-0812">Transmembrane</keyword>
<gene>
    <name evidence="4" type="ORF">KC820_00920</name>
</gene>
<evidence type="ECO:0000256" key="2">
    <source>
        <dbReference type="SAM" id="Phobius"/>
    </source>
</evidence>
<dbReference type="EMBL" id="JAGSIE010000003">
    <property type="protein sequence ID" value="MBR7552703.1"/>
    <property type="molecule type" value="Genomic_DNA"/>
</dbReference>
<feature type="transmembrane region" description="Helical" evidence="2">
    <location>
        <begin position="135"/>
        <end position="158"/>
    </location>
</feature>
<protein>
    <recommendedName>
        <fullName evidence="3">PDZ domain-containing protein</fullName>
    </recommendedName>
</protein>
<evidence type="ECO:0000313" key="4">
    <source>
        <dbReference type="EMBL" id="MBR7552703.1"/>
    </source>
</evidence>
<feature type="transmembrane region" description="Helical" evidence="2">
    <location>
        <begin position="82"/>
        <end position="98"/>
    </location>
</feature>
<feature type="region of interest" description="Disordered" evidence="1">
    <location>
        <begin position="414"/>
        <end position="524"/>
    </location>
</feature>
<evidence type="ECO:0000313" key="5">
    <source>
        <dbReference type="Proteomes" id="UP000675431"/>
    </source>
</evidence>
<feature type="transmembrane region" description="Helical" evidence="2">
    <location>
        <begin position="58"/>
        <end position="76"/>
    </location>
</feature>
<dbReference type="Gene3D" id="2.30.42.10">
    <property type="match status" value="1"/>
</dbReference>
<feature type="compositionally biased region" description="Basic and acidic residues" evidence="1">
    <location>
        <begin position="488"/>
        <end position="524"/>
    </location>
</feature>
<keyword evidence="5" id="KW-1185">Reference proteome</keyword>
<evidence type="ECO:0000259" key="3">
    <source>
        <dbReference type="SMART" id="SM00228"/>
    </source>
</evidence>
<accession>A0A941CRT3</accession>
<feature type="domain" description="PDZ" evidence="3">
    <location>
        <begin position="275"/>
        <end position="364"/>
    </location>
</feature>
<dbReference type="InterPro" id="IPR001478">
    <property type="entry name" value="PDZ"/>
</dbReference>
<keyword evidence="2" id="KW-0472">Membrane</keyword>
<proteinExistence type="predicted"/>
<feature type="transmembrane region" description="Helical" evidence="2">
    <location>
        <begin position="252"/>
        <end position="269"/>
    </location>
</feature>
<feature type="transmembrane region" description="Helical" evidence="2">
    <location>
        <begin position="179"/>
        <end position="198"/>
    </location>
</feature>
<dbReference type="SMART" id="SM00228">
    <property type="entry name" value="PDZ"/>
    <property type="match status" value="1"/>
</dbReference>
<feature type="transmembrane region" description="Helical" evidence="2">
    <location>
        <begin position="105"/>
        <end position="123"/>
    </location>
</feature>
<keyword evidence="2" id="KW-1133">Transmembrane helix</keyword>
<dbReference type="AlphaFoldDB" id="A0A941CRT3"/>
<dbReference type="SUPFAM" id="SSF50156">
    <property type="entry name" value="PDZ domain-like"/>
    <property type="match status" value="1"/>
</dbReference>
<dbReference type="InterPro" id="IPR036034">
    <property type="entry name" value="PDZ_sf"/>
</dbReference>
<sequence>MWMDWLVEIGLGILRVTWQPLLYAAIIFTFWTGYKRIEKERKQFGHRIFEMTAEWKGTWLTGLLFGLLLSVGILLTGGLIRYEWMLFVSAITLLFLLFNQTRLLSPIYTIGISALTIWLLNFFDVTIINQTISDAIYAVDLVFVSYIMLVLFLAEIILVATTKRSRTFPGLEKSDRGKFVGFHSAKRLVFVPFFVPIQGTALQLEQWLPWWPVFEMGSTTFSLMLFPAIIGFQQRFHSTLSDHGAKQLAKKLTLLFVVLVALAVGLYMYPEWVYVFLGVAVVGRIVIQWATFVSESGKRSIYSPQPDGIKIVGIIPHSPADEMGLVVGEKIVRVHDQPVSNEHEFYEIMRVNQTYCKLSVKNLDEEIRFVQRPIYQNERHELGLVFVKEKPKFSLQPSLTEEIDLDEVVTATEKNQQKYHQDGSLENFSTNSEEKQFLSGWNDQDKLESSDAEKQPKIEQSNDSSLYFLESDSSEQDELESPAQVSQEKLDAPDKRADRLTGPKHTEQEKIEEPKNRENKINEKALYEDELMSLIEELRGNEDDKKNE</sequence>
<reference evidence="4 5" key="1">
    <citation type="submission" date="2021-04" db="EMBL/GenBank/DDBJ databases">
        <title>Allobacillus sp. nov. SKP8-2 isolated from shrimp paste.</title>
        <authorList>
            <person name="Tanasupawat S."/>
            <person name="Yiamsombat S."/>
            <person name="Kanchanasin P."/>
            <person name="Kuncharoen N."/>
        </authorList>
    </citation>
    <scope>NUCLEOTIDE SEQUENCE [LARGE SCALE GENOMIC DNA]</scope>
    <source>
        <strain evidence="4 5">SKP8-2</strain>
    </source>
</reference>
<evidence type="ECO:0000256" key="1">
    <source>
        <dbReference type="SAM" id="MobiDB-lite"/>
    </source>
</evidence>
<dbReference type="Proteomes" id="UP000675431">
    <property type="component" value="Unassembled WGS sequence"/>
</dbReference>
<feature type="transmembrane region" description="Helical" evidence="2">
    <location>
        <begin position="210"/>
        <end position="232"/>
    </location>
</feature>
<comment type="caution">
    <text evidence="4">The sequence shown here is derived from an EMBL/GenBank/DDBJ whole genome shotgun (WGS) entry which is preliminary data.</text>
</comment>
<feature type="transmembrane region" description="Helical" evidence="2">
    <location>
        <begin position="20"/>
        <end position="37"/>
    </location>
</feature>